<dbReference type="InterPro" id="IPR033294">
    <property type="entry name" value="Erlin1/2"/>
</dbReference>
<keyword evidence="5" id="KW-0735">Signal-anchor</keyword>
<gene>
    <name evidence="12" type="ORF">FGO68_gene7586</name>
</gene>
<feature type="transmembrane region" description="Helical" evidence="10">
    <location>
        <begin position="6"/>
        <end position="27"/>
    </location>
</feature>
<keyword evidence="7 10" id="KW-0472">Membrane</keyword>
<evidence type="ECO:0000256" key="1">
    <source>
        <dbReference type="ARBA" id="ARBA00004648"/>
    </source>
</evidence>
<keyword evidence="6 10" id="KW-1133">Transmembrane helix</keyword>
<protein>
    <recommendedName>
        <fullName evidence="11">Band 7 domain-containing protein</fullName>
    </recommendedName>
</protein>
<comment type="similarity">
    <text evidence="2">Belongs to the band 7/mec-2 family.</text>
</comment>
<reference evidence="12" key="1">
    <citation type="submission" date="2019-06" db="EMBL/GenBank/DDBJ databases">
        <authorList>
            <person name="Zheng W."/>
        </authorList>
    </citation>
    <scope>NUCLEOTIDE SEQUENCE</scope>
    <source>
        <strain evidence="12">QDHG01</strain>
    </source>
</reference>
<evidence type="ECO:0000256" key="6">
    <source>
        <dbReference type="ARBA" id="ARBA00022989"/>
    </source>
</evidence>
<evidence type="ECO:0000313" key="13">
    <source>
        <dbReference type="Proteomes" id="UP000785679"/>
    </source>
</evidence>
<keyword evidence="3 10" id="KW-0812">Transmembrane</keyword>
<dbReference type="PANTHER" id="PTHR15351:SF3">
    <property type="entry name" value="ERLIN"/>
    <property type="match status" value="1"/>
</dbReference>
<evidence type="ECO:0000256" key="2">
    <source>
        <dbReference type="ARBA" id="ARBA00008164"/>
    </source>
</evidence>
<evidence type="ECO:0000256" key="3">
    <source>
        <dbReference type="ARBA" id="ARBA00022692"/>
    </source>
</evidence>
<keyword evidence="8" id="KW-0325">Glycoprotein</keyword>
<dbReference type="Proteomes" id="UP000785679">
    <property type="component" value="Unassembled WGS sequence"/>
</dbReference>
<feature type="coiled-coil region" evidence="9">
    <location>
        <begin position="189"/>
        <end position="223"/>
    </location>
</feature>
<dbReference type="SUPFAM" id="SSF117892">
    <property type="entry name" value="Band 7/SPFH domain"/>
    <property type="match status" value="1"/>
</dbReference>
<dbReference type="PANTHER" id="PTHR15351">
    <property type="entry name" value="ERLIN (ER LIPID RAFT ASSOCIATED PROTEIN) HOMOLOG"/>
    <property type="match status" value="1"/>
</dbReference>
<dbReference type="InterPro" id="IPR001107">
    <property type="entry name" value="Band_7"/>
</dbReference>
<dbReference type="InterPro" id="IPR036013">
    <property type="entry name" value="Band_7/SPFH_dom_sf"/>
</dbReference>
<evidence type="ECO:0000256" key="9">
    <source>
        <dbReference type="SAM" id="Coils"/>
    </source>
</evidence>
<dbReference type="CDD" id="cd03406">
    <property type="entry name" value="SPFH_like_u3"/>
    <property type="match status" value="1"/>
</dbReference>
<dbReference type="GO" id="GO:0015485">
    <property type="term" value="F:cholesterol binding"/>
    <property type="evidence" value="ECO:0007669"/>
    <property type="project" value="TreeGrafter"/>
</dbReference>
<keyword evidence="13" id="KW-1185">Reference proteome</keyword>
<evidence type="ECO:0000313" key="12">
    <source>
        <dbReference type="EMBL" id="TNV86214.1"/>
    </source>
</evidence>
<name>A0A8J8P5D9_HALGN</name>
<dbReference type="EMBL" id="RRYP01001236">
    <property type="protein sequence ID" value="TNV86214.1"/>
    <property type="molecule type" value="Genomic_DNA"/>
</dbReference>
<evidence type="ECO:0000256" key="7">
    <source>
        <dbReference type="ARBA" id="ARBA00023136"/>
    </source>
</evidence>
<keyword evidence="4" id="KW-0256">Endoplasmic reticulum</keyword>
<dbReference type="GO" id="GO:0005789">
    <property type="term" value="C:endoplasmic reticulum membrane"/>
    <property type="evidence" value="ECO:0007669"/>
    <property type="project" value="UniProtKB-SubCell"/>
</dbReference>
<dbReference type="GO" id="GO:0031625">
    <property type="term" value="F:ubiquitin protein ligase binding"/>
    <property type="evidence" value="ECO:0007669"/>
    <property type="project" value="InterPro"/>
</dbReference>
<dbReference type="AlphaFoldDB" id="A0A8J8P5D9"/>
<dbReference type="OrthoDB" id="77368at2759"/>
<accession>A0A8J8P5D9</accession>
<sequence length="319" mass="36925">MAGEGFLFTCGVLLPVFIVIFNGFHIVQEGHVGIYFRGGALLNDISEPGYHFKLPIVTSYENVQITVQTDKVTNIPCGTAGGVVIYFDHIEVVNRLRKEYVHETIKNYTVNYDKTWIFDKIHHEINQFCSRHTLQEVFIDKFDSLDEQLASSLQEGCNRWAPGIEIIAIRVTKPRIPESLLKNYEKIEASKTQLLIAEQEQRVKQKQAETKRLEQKIDAESLAEINRIEMEKQILAKESLKKMEEIENSIYIERERSKADAHYYKVSKMIEAEQKQLTPEFLKRLAIESFANNTKLYFGESIPKFIMENVDQMMTRPAL</sequence>
<feature type="domain" description="Band 7" evidence="11">
    <location>
        <begin position="22"/>
        <end position="188"/>
    </location>
</feature>
<keyword evidence="9" id="KW-0175">Coiled coil</keyword>
<evidence type="ECO:0000259" key="11">
    <source>
        <dbReference type="SMART" id="SM00244"/>
    </source>
</evidence>
<proteinExistence type="inferred from homology"/>
<evidence type="ECO:0000256" key="5">
    <source>
        <dbReference type="ARBA" id="ARBA00022968"/>
    </source>
</evidence>
<organism evidence="12 13">
    <name type="scientific">Halteria grandinella</name>
    <dbReference type="NCBI Taxonomy" id="5974"/>
    <lineage>
        <taxon>Eukaryota</taxon>
        <taxon>Sar</taxon>
        <taxon>Alveolata</taxon>
        <taxon>Ciliophora</taxon>
        <taxon>Intramacronucleata</taxon>
        <taxon>Spirotrichea</taxon>
        <taxon>Stichotrichia</taxon>
        <taxon>Sporadotrichida</taxon>
        <taxon>Halteriidae</taxon>
        <taxon>Halteria</taxon>
    </lineage>
</organism>
<evidence type="ECO:0000256" key="10">
    <source>
        <dbReference type="SAM" id="Phobius"/>
    </source>
</evidence>
<comment type="subcellular location">
    <subcellularLocation>
        <location evidence="1">Endoplasmic reticulum membrane</location>
        <topology evidence="1">Single-pass type II membrane protein</topology>
    </subcellularLocation>
</comment>
<evidence type="ECO:0000256" key="4">
    <source>
        <dbReference type="ARBA" id="ARBA00022824"/>
    </source>
</evidence>
<evidence type="ECO:0000256" key="8">
    <source>
        <dbReference type="ARBA" id="ARBA00023180"/>
    </source>
</evidence>
<dbReference type="SMART" id="SM00244">
    <property type="entry name" value="PHB"/>
    <property type="match status" value="1"/>
</dbReference>
<comment type="caution">
    <text evidence="12">The sequence shown here is derived from an EMBL/GenBank/DDBJ whole genome shotgun (WGS) entry which is preliminary data.</text>
</comment>
<dbReference type="Pfam" id="PF01145">
    <property type="entry name" value="Band_7"/>
    <property type="match status" value="1"/>
</dbReference>
<dbReference type="GO" id="GO:0032933">
    <property type="term" value="P:SREBP signaling pathway"/>
    <property type="evidence" value="ECO:0007669"/>
    <property type="project" value="TreeGrafter"/>
</dbReference>